<feature type="domain" description="SMB" evidence="9">
    <location>
        <begin position="69"/>
        <end position="112"/>
    </location>
</feature>
<keyword evidence="7" id="KW-1015">Disulfide bond</keyword>
<dbReference type="SUPFAM" id="SSF90188">
    <property type="entry name" value="Somatomedin B domain"/>
    <property type="match status" value="2"/>
</dbReference>
<sequence length="177" mass="19054">MDEQSRSRGPGALSPGPWALLSLTFDLLVVFGLWGADVSRAYVFQASRPAEGGDSPAPHTKVVSEWVSSAGSCKGRCFELEEAKPPGCRCDNLCKTYSSCCSDFDHRCLKTAGGFECTQDRCGEERNAEHACRCSADCLERGDCCSNYKSLCKGTVHDQSAAAEGREVVTLCSVPPR</sequence>
<dbReference type="PANTHER" id="PTHR22917">
    <property type="entry name" value="HEMOPEXIN DOMAIN-CONTAINING PROTEIN"/>
    <property type="match status" value="1"/>
</dbReference>
<dbReference type="PROSITE" id="PS50958">
    <property type="entry name" value="SMB_2"/>
    <property type="match status" value="2"/>
</dbReference>
<evidence type="ECO:0000256" key="8">
    <source>
        <dbReference type="ARBA" id="ARBA00023180"/>
    </source>
</evidence>
<evidence type="ECO:0000313" key="11">
    <source>
        <dbReference type="Proteomes" id="UP000314294"/>
    </source>
</evidence>
<dbReference type="PANTHER" id="PTHR22917:SF6">
    <property type="entry name" value="EG:8D8.2 PROTEIN-RELATED"/>
    <property type="match status" value="1"/>
</dbReference>
<gene>
    <name evidence="10" type="primary">ENPP2_0</name>
    <name evidence="10" type="ORF">EYF80_032939</name>
</gene>
<keyword evidence="2" id="KW-0964">Secreted</keyword>
<keyword evidence="11" id="KW-1185">Reference proteome</keyword>
<keyword evidence="8" id="KW-0325">Glycoprotein</keyword>
<dbReference type="EMBL" id="SRLO01000419">
    <property type="protein sequence ID" value="TNN56843.1"/>
    <property type="molecule type" value="Genomic_DNA"/>
</dbReference>
<dbReference type="OrthoDB" id="8910517at2759"/>
<accession>A0A4Z2GVQ9</accession>
<feature type="domain" description="SMB" evidence="9">
    <location>
        <begin position="113"/>
        <end position="157"/>
    </location>
</feature>
<protein>
    <submittedName>
        <fullName evidence="10">Ectonucleotide pyrophosphatase/phosphodiesterase family member 2</fullName>
    </submittedName>
</protein>
<dbReference type="InterPro" id="IPR020436">
    <property type="entry name" value="SMB_chordata"/>
</dbReference>
<evidence type="ECO:0000256" key="5">
    <source>
        <dbReference type="ARBA" id="ARBA00022737"/>
    </source>
</evidence>
<dbReference type="Pfam" id="PF01033">
    <property type="entry name" value="Somatomedin_B"/>
    <property type="match status" value="2"/>
</dbReference>
<evidence type="ECO:0000313" key="10">
    <source>
        <dbReference type="EMBL" id="TNN56843.1"/>
    </source>
</evidence>
<evidence type="ECO:0000259" key="9">
    <source>
        <dbReference type="PROSITE" id="PS50958"/>
    </source>
</evidence>
<name>A0A4Z2GVQ9_9TELE</name>
<dbReference type="InterPro" id="IPR036024">
    <property type="entry name" value="Somatomedin_B-like_dom_sf"/>
</dbReference>
<comment type="subcellular location">
    <subcellularLocation>
        <location evidence="1">Secreted</location>
    </subcellularLocation>
</comment>
<proteinExistence type="predicted"/>
<evidence type="ECO:0000256" key="1">
    <source>
        <dbReference type="ARBA" id="ARBA00004613"/>
    </source>
</evidence>
<dbReference type="FunFam" id="4.10.410.20:FF:000002">
    <property type="entry name" value="Ectonucleotide pyrophosphatase/phosphodiesterase family member 2"/>
    <property type="match status" value="1"/>
</dbReference>
<evidence type="ECO:0000256" key="2">
    <source>
        <dbReference type="ARBA" id="ARBA00022525"/>
    </source>
</evidence>
<dbReference type="GO" id="GO:0005044">
    <property type="term" value="F:scavenger receptor activity"/>
    <property type="evidence" value="ECO:0007669"/>
    <property type="project" value="InterPro"/>
</dbReference>
<comment type="caution">
    <text evidence="10">The sequence shown here is derived from an EMBL/GenBank/DDBJ whole genome shotgun (WGS) entry which is preliminary data.</text>
</comment>
<dbReference type="GO" id="GO:0006955">
    <property type="term" value="P:immune response"/>
    <property type="evidence" value="ECO:0007669"/>
    <property type="project" value="InterPro"/>
</dbReference>
<dbReference type="InterPro" id="IPR051298">
    <property type="entry name" value="Heme_transport/Cell_adhesion"/>
</dbReference>
<keyword evidence="6" id="KW-0378">Hydrolase</keyword>
<evidence type="ECO:0000256" key="4">
    <source>
        <dbReference type="ARBA" id="ARBA00022729"/>
    </source>
</evidence>
<dbReference type="GO" id="GO:0030247">
    <property type="term" value="F:polysaccharide binding"/>
    <property type="evidence" value="ECO:0007669"/>
    <property type="project" value="InterPro"/>
</dbReference>
<evidence type="ECO:0000256" key="3">
    <source>
        <dbReference type="ARBA" id="ARBA00022723"/>
    </source>
</evidence>
<dbReference type="FunFam" id="4.10.410.20:FF:000001">
    <property type="entry name" value="Ectonucleotide pyrophosphatase/phosphodiesterase family member 2"/>
    <property type="match status" value="1"/>
</dbReference>
<reference evidence="10 11" key="1">
    <citation type="submission" date="2019-03" db="EMBL/GenBank/DDBJ databases">
        <title>First draft genome of Liparis tanakae, snailfish: a comprehensive survey of snailfish specific genes.</title>
        <authorList>
            <person name="Kim W."/>
            <person name="Song I."/>
            <person name="Jeong J.-H."/>
            <person name="Kim D."/>
            <person name="Kim S."/>
            <person name="Ryu S."/>
            <person name="Song J.Y."/>
            <person name="Lee S.K."/>
        </authorList>
    </citation>
    <scope>NUCLEOTIDE SEQUENCE [LARGE SCALE GENOMIC DNA]</scope>
    <source>
        <tissue evidence="10">Muscle</tissue>
    </source>
</reference>
<dbReference type="PROSITE" id="PS00524">
    <property type="entry name" value="SMB_1"/>
    <property type="match status" value="1"/>
</dbReference>
<dbReference type="GO" id="GO:0005576">
    <property type="term" value="C:extracellular region"/>
    <property type="evidence" value="ECO:0007669"/>
    <property type="project" value="UniProtKB-SubCell"/>
</dbReference>
<evidence type="ECO:0000256" key="7">
    <source>
        <dbReference type="ARBA" id="ARBA00023157"/>
    </source>
</evidence>
<dbReference type="GO" id="GO:0016787">
    <property type="term" value="F:hydrolase activity"/>
    <property type="evidence" value="ECO:0007669"/>
    <property type="project" value="UniProtKB-KW"/>
</dbReference>
<keyword evidence="4" id="KW-0732">Signal</keyword>
<evidence type="ECO:0000256" key="6">
    <source>
        <dbReference type="ARBA" id="ARBA00022801"/>
    </source>
</evidence>
<organism evidence="10 11">
    <name type="scientific">Liparis tanakae</name>
    <name type="common">Tanaka's snailfish</name>
    <dbReference type="NCBI Taxonomy" id="230148"/>
    <lineage>
        <taxon>Eukaryota</taxon>
        <taxon>Metazoa</taxon>
        <taxon>Chordata</taxon>
        <taxon>Craniata</taxon>
        <taxon>Vertebrata</taxon>
        <taxon>Euteleostomi</taxon>
        <taxon>Actinopterygii</taxon>
        <taxon>Neopterygii</taxon>
        <taxon>Teleostei</taxon>
        <taxon>Neoteleostei</taxon>
        <taxon>Acanthomorphata</taxon>
        <taxon>Eupercaria</taxon>
        <taxon>Perciformes</taxon>
        <taxon>Cottioidei</taxon>
        <taxon>Cottales</taxon>
        <taxon>Liparidae</taxon>
        <taxon>Liparis</taxon>
    </lineage>
</organism>
<dbReference type="SMART" id="SM00201">
    <property type="entry name" value="SO"/>
    <property type="match status" value="2"/>
</dbReference>
<dbReference type="Gene3D" id="4.10.410.20">
    <property type="match status" value="2"/>
</dbReference>
<keyword evidence="3" id="KW-0479">Metal-binding</keyword>
<dbReference type="InterPro" id="IPR001212">
    <property type="entry name" value="Somatomedin_B_dom"/>
</dbReference>
<keyword evidence="5" id="KW-0677">Repeat</keyword>
<dbReference type="AlphaFoldDB" id="A0A4Z2GVQ9"/>
<dbReference type="GO" id="GO:0046872">
    <property type="term" value="F:metal ion binding"/>
    <property type="evidence" value="ECO:0007669"/>
    <property type="project" value="UniProtKB-KW"/>
</dbReference>
<dbReference type="Proteomes" id="UP000314294">
    <property type="component" value="Unassembled WGS sequence"/>
</dbReference>
<dbReference type="PRINTS" id="PR00022">
    <property type="entry name" value="SOMATOMEDINB"/>
</dbReference>